<evidence type="ECO:0000256" key="3">
    <source>
        <dbReference type="ARBA" id="ARBA00022679"/>
    </source>
</evidence>
<proteinExistence type="predicted"/>
<dbReference type="CDD" id="cd06427">
    <property type="entry name" value="CESA_like_2"/>
    <property type="match status" value="1"/>
</dbReference>
<comment type="subcellular location">
    <subcellularLocation>
        <location evidence="1">Membrane</location>
        <topology evidence="1">Multi-pass membrane protein</topology>
    </subcellularLocation>
</comment>
<sequence>MPPPQAPDQRSPTAPDTSEVQQALGLASGAGFLARSADPARVVVPFPTPEPAKPPPPKRPFTPRRITLLPEGGPQAATVRPPTFQRRRYVRRRALGEILVDNGDLSPIQLARALVLQRDMGMRLGDLLVRTGMLAEDRVTEALGRQHGMGLAERLPPSDPALDHWARRMPLALAREFRAIPWARIGNRTVIATARPDRVDALTAALPPQLGPCVFAVVSDRAFDRRLGDVHGAAMARAAECRVPVGLSCRRLRARRGATVLALILVALCFAILQAPLTALGLATLLGAVVMACNLGLRLAAWLVLVRAKRAGGGFATVRTGKPAIGRMPVISVLVPLHKEPEIATALTERLSRIDYPRALLDICLVVEADDLATRAALADADLPHWMRVIAVPDGTPRTKPRAMNYALNFARGDIVGVYDAEDAPAPDQLRRVAARFLAAPPEVACLQGLLDYYNPTRNWMSRCFTIEYANWFRLVLPGIARMGLVVPLGGTTLFFRRSALEAVGAWDAHNVTEDADLGIRLARKGLRTEILQTTTLEEANASPVAWIKQRSRWMKGYVLTWAVHSRHPFQLWADLGPKRFLGFHLLFLGSILNTILLPAVWSVIVLTFGVWHPIVEWMPNGDVTPLAIFFGVMTLLNMALSMAGCAAPHHRSLRPWVPTLEAYFPLASLAMGKALLEIALRPFHWDKTTHGAFGGDASGAEIETLHNGLANLR</sequence>
<dbReference type="InterPro" id="IPR007831">
    <property type="entry name" value="T2SS_GspE_N"/>
</dbReference>
<evidence type="ECO:0000256" key="6">
    <source>
        <dbReference type="ARBA" id="ARBA00023136"/>
    </source>
</evidence>
<evidence type="ECO:0000256" key="1">
    <source>
        <dbReference type="ARBA" id="ARBA00004141"/>
    </source>
</evidence>
<dbReference type="Pfam" id="PF13641">
    <property type="entry name" value="Glyco_tranf_2_3"/>
    <property type="match status" value="1"/>
</dbReference>
<feature type="transmembrane region" description="Helical" evidence="8">
    <location>
        <begin position="624"/>
        <end position="647"/>
    </location>
</feature>
<evidence type="ECO:0000256" key="4">
    <source>
        <dbReference type="ARBA" id="ARBA00022692"/>
    </source>
</evidence>
<feature type="transmembrane region" description="Helical" evidence="8">
    <location>
        <begin position="586"/>
        <end position="612"/>
    </location>
</feature>
<evidence type="ECO:0000256" key="7">
    <source>
        <dbReference type="SAM" id="MobiDB-lite"/>
    </source>
</evidence>
<keyword evidence="4 8" id="KW-0812">Transmembrane</keyword>
<evidence type="ECO:0000313" key="10">
    <source>
        <dbReference type="EMBL" id="GIT93529.1"/>
    </source>
</evidence>
<protein>
    <submittedName>
        <fullName evidence="10">Glycosyl transferase</fullName>
    </submittedName>
</protein>
<dbReference type="Gene3D" id="1.10.40.70">
    <property type="match status" value="1"/>
</dbReference>
<dbReference type="Proteomes" id="UP000786693">
    <property type="component" value="Unassembled WGS sequence"/>
</dbReference>
<feature type="domain" description="Type II secretion system protein GspE N-terminal" evidence="9">
    <location>
        <begin position="166"/>
        <end position="230"/>
    </location>
</feature>
<dbReference type="SUPFAM" id="SSF53448">
    <property type="entry name" value="Nucleotide-diphospho-sugar transferases"/>
    <property type="match status" value="1"/>
</dbReference>
<gene>
    <name evidence="10" type="ORF">JANAI62_01520</name>
</gene>
<organism evidence="10 11">
    <name type="scientific">Jannaschia pagri</name>
    <dbReference type="NCBI Taxonomy" id="2829797"/>
    <lineage>
        <taxon>Bacteria</taxon>
        <taxon>Pseudomonadati</taxon>
        <taxon>Pseudomonadota</taxon>
        <taxon>Alphaproteobacteria</taxon>
        <taxon>Rhodobacterales</taxon>
        <taxon>Roseobacteraceae</taxon>
        <taxon>Jannaschia</taxon>
    </lineage>
</organism>
<evidence type="ECO:0000259" key="9">
    <source>
        <dbReference type="Pfam" id="PF05157"/>
    </source>
</evidence>
<evidence type="ECO:0000256" key="8">
    <source>
        <dbReference type="SAM" id="Phobius"/>
    </source>
</evidence>
<dbReference type="InterPro" id="IPR037257">
    <property type="entry name" value="T2SS_E_N_sf"/>
</dbReference>
<reference evidence="10 11" key="1">
    <citation type="submission" date="2021-05" db="EMBL/GenBank/DDBJ databases">
        <title>Bacteria Genome sequencing.</title>
        <authorList>
            <person name="Takabe Y."/>
            <person name="Nakajima Y."/>
            <person name="Suzuki S."/>
            <person name="Shiozaki T."/>
        </authorList>
    </citation>
    <scope>NUCLEOTIDE SEQUENCE [LARGE SCALE GENOMIC DNA]</scope>
    <source>
        <strain evidence="10 11">AI_62</strain>
    </source>
</reference>
<evidence type="ECO:0000256" key="5">
    <source>
        <dbReference type="ARBA" id="ARBA00022989"/>
    </source>
</evidence>
<keyword evidence="3 10" id="KW-0808">Transferase</keyword>
<feature type="transmembrane region" description="Helical" evidence="8">
    <location>
        <begin position="258"/>
        <end position="277"/>
    </location>
</feature>
<dbReference type="Pfam" id="PF05157">
    <property type="entry name" value="MshEN"/>
    <property type="match status" value="1"/>
</dbReference>
<feature type="transmembrane region" description="Helical" evidence="8">
    <location>
        <begin position="283"/>
        <end position="305"/>
    </location>
</feature>
<dbReference type="InterPro" id="IPR029044">
    <property type="entry name" value="Nucleotide-diphossugar_trans"/>
</dbReference>
<keyword evidence="5 8" id="KW-1133">Transmembrane helix</keyword>
<dbReference type="PANTHER" id="PTHR43867">
    <property type="entry name" value="CELLULOSE SYNTHASE CATALYTIC SUBUNIT A [UDP-FORMING]"/>
    <property type="match status" value="1"/>
</dbReference>
<name>A0ABQ4NGH8_9RHOB</name>
<evidence type="ECO:0000256" key="2">
    <source>
        <dbReference type="ARBA" id="ARBA00022676"/>
    </source>
</evidence>
<dbReference type="PANTHER" id="PTHR43867:SF2">
    <property type="entry name" value="CELLULOSE SYNTHASE CATALYTIC SUBUNIT A [UDP-FORMING]"/>
    <property type="match status" value="1"/>
</dbReference>
<dbReference type="InterPro" id="IPR050321">
    <property type="entry name" value="Glycosyltr_2/OpgH_subfam"/>
</dbReference>
<feature type="region of interest" description="Disordered" evidence="7">
    <location>
        <begin position="1"/>
        <end position="20"/>
    </location>
</feature>
<keyword evidence="6 8" id="KW-0472">Membrane</keyword>
<keyword evidence="11" id="KW-1185">Reference proteome</keyword>
<feature type="compositionally biased region" description="Polar residues" evidence="7">
    <location>
        <begin position="8"/>
        <end position="20"/>
    </location>
</feature>
<dbReference type="GO" id="GO:0016740">
    <property type="term" value="F:transferase activity"/>
    <property type="evidence" value="ECO:0007669"/>
    <property type="project" value="UniProtKB-KW"/>
</dbReference>
<evidence type="ECO:0000313" key="11">
    <source>
        <dbReference type="Proteomes" id="UP000786693"/>
    </source>
</evidence>
<dbReference type="RefSeq" id="WP_255576106.1">
    <property type="nucleotide sequence ID" value="NZ_BPFH01000001.1"/>
</dbReference>
<dbReference type="EMBL" id="BPFH01000001">
    <property type="protein sequence ID" value="GIT93529.1"/>
    <property type="molecule type" value="Genomic_DNA"/>
</dbReference>
<dbReference type="Gene3D" id="3.90.550.10">
    <property type="entry name" value="Spore Coat Polysaccharide Biosynthesis Protein SpsA, Chain A"/>
    <property type="match status" value="1"/>
</dbReference>
<comment type="caution">
    <text evidence="10">The sequence shown here is derived from an EMBL/GenBank/DDBJ whole genome shotgun (WGS) entry which is preliminary data.</text>
</comment>
<keyword evidence="2" id="KW-0328">Glycosyltransferase</keyword>
<dbReference type="SUPFAM" id="SSF160246">
    <property type="entry name" value="EspE N-terminal domain-like"/>
    <property type="match status" value="1"/>
</dbReference>
<accession>A0ABQ4NGH8</accession>